<organism evidence="2 3">
    <name type="scientific">Mycolicibacterium pulveris</name>
    <name type="common">Mycobacterium pulveris</name>
    <dbReference type="NCBI Taxonomy" id="36813"/>
    <lineage>
        <taxon>Bacteria</taxon>
        <taxon>Bacillati</taxon>
        <taxon>Actinomycetota</taxon>
        <taxon>Actinomycetes</taxon>
        <taxon>Mycobacteriales</taxon>
        <taxon>Mycobacteriaceae</taxon>
        <taxon>Mycolicibacterium</taxon>
    </lineage>
</organism>
<reference evidence="2 3" key="1">
    <citation type="journal article" date="2019" name="Emerg. Microbes Infect.">
        <title>Comprehensive subspecies identification of 175 nontuberculous mycobacteria species based on 7547 genomic profiles.</title>
        <authorList>
            <person name="Matsumoto Y."/>
            <person name="Kinjo T."/>
            <person name="Motooka D."/>
            <person name="Nabeya D."/>
            <person name="Jung N."/>
            <person name="Uechi K."/>
            <person name="Horii T."/>
            <person name="Iida T."/>
            <person name="Fujita J."/>
            <person name="Nakamura S."/>
        </authorList>
    </citation>
    <scope>NUCLEOTIDE SEQUENCE [LARGE SCALE GENOMIC DNA]</scope>
    <source>
        <strain evidence="2 3">JCM 6370</strain>
    </source>
</reference>
<dbReference type="EMBL" id="AP022599">
    <property type="protein sequence ID" value="BBY83661.1"/>
    <property type="molecule type" value="Genomic_DNA"/>
</dbReference>
<proteinExistence type="predicted"/>
<sequence length="137" mass="15144">MTLTYQQQYVLDGLAGRAAILDLDARHNRCYSAGDLAGWIATFRHAGATYSRGGEPFTDLRAAFDGGAGRRLVTVDHEITVDGVEATQRCVALLFGADTVVATGIFTDRLVYERGGWYFTSREIQWDRAPRENVLLV</sequence>
<name>A0A7I7US93_MYCPV</name>
<dbReference type="AlphaFoldDB" id="A0A7I7US93"/>
<dbReference type="SUPFAM" id="SSF54427">
    <property type="entry name" value="NTF2-like"/>
    <property type="match status" value="1"/>
</dbReference>
<dbReference type="Pfam" id="PF13577">
    <property type="entry name" value="SnoaL_4"/>
    <property type="match status" value="1"/>
</dbReference>
<dbReference type="RefSeq" id="WP_163904680.1">
    <property type="nucleotide sequence ID" value="NZ_AP022599.1"/>
</dbReference>
<dbReference type="InterPro" id="IPR037401">
    <property type="entry name" value="SnoaL-like"/>
</dbReference>
<evidence type="ECO:0000313" key="3">
    <source>
        <dbReference type="Proteomes" id="UP000467252"/>
    </source>
</evidence>
<accession>A0A7I7US93</accession>
<feature type="domain" description="SnoaL-like" evidence="1">
    <location>
        <begin position="14"/>
        <end position="122"/>
    </location>
</feature>
<evidence type="ECO:0000313" key="2">
    <source>
        <dbReference type="EMBL" id="BBY83661.1"/>
    </source>
</evidence>
<dbReference type="Proteomes" id="UP000467252">
    <property type="component" value="Chromosome"/>
</dbReference>
<dbReference type="InterPro" id="IPR032710">
    <property type="entry name" value="NTF2-like_dom_sf"/>
</dbReference>
<protein>
    <recommendedName>
        <fullName evidence="1">SnoaL-like domain-containing protein</fullName>
    </recommendedName>
</protein>
<keyword evidence="3" id="KW-1185">Reference proteome</keyword>
<gene>
    <name evidence="2" type="ORF">MPUL_48190</name>
</gene>
<evidence type="ECO:0000259" key="1">
    <source>
        <dbReference type="Pfam" id="PF13577"/>
    </source>
</evidence>
<dbReference type="Gene3D" id="3.10.450.50">
    <property type="match status" value="1"/>
</dbReference>